<keyword evidence="2" id="KW-0812">Transmembrane</keyword>
<dbReference type="EMBL" id="JAAECE010000007">
    <property type="protein sequence ID" value="KAF1798562.1"/>
    <property type="molecule type" value="Genomic_DNA"/>
</dbReference>
<accession>A0A8H4BBR2</accession>
<name>A0A8H4BBR2_MUCCL</name>
<evidence type="ECO:0000313" key="3">
    <source>
        <dbReference type="EMBL" id="KAF1798562.1"/>
    </source>
</evidence>
<dbReference type="Proteomes" id="UP000469890">
    <property type="component" value="Unassembled WGS sequence"/>
</dbReference>
<keyword evidence="2" id="KW-1133">Transmembrane helix</keyword>
<evidence type="ECO:0000313" key="4">
    <source>
        <dbReference type="Proteomes" id="UP000469890"/>
    </source>
</evidence>
<sequence length="198" mass="22255">MKYHVSHSEPLVDNALSPVPIIRYNWPLSLPANVSTSFASIALLLIAFLVSVTQIAAASVETQDDNAEVKQAGFPVYDMYRSMYDQYYSRWVAHSMLMGRGAEPAQFPPFPPFPPPPTFPPFPPFPPRLNALAERDVEAEQFPPFPPFPPPPTFPPFPPFPPRINAYERDVQAEQFPPFPPFPPPPTFPPFPPFPPRS</sequence>
<dbReference type="AlphaFoldDB" id="A0A8H4BBR2"/>
<evidence type="ECO:0000256" key="2">
    <source>
        <dbReference type="SAM" id="Phobius"/>
    </source>
</evidence>
<evidence type="ECO:0000256" key="1">
    <source>
        <dbReference type="SAM" id="MobiDB-lite"/>
    </source>
</evidence>
<keyword evidence="2" id="KW-0472">Membrane</keyword>
<dbReference type="PRINTS" id="PR01217">
    <property type="entry name" value="PRICHEXTENSN"/>
</dbReference>
<gene>
    <name evidence="3" type="ORF">FB192DRAFT_1450056</name>
</gene>
<protein>
    <submittedName>
        <fullName evidence="3">Uncharacterized protein</fullName>
    </submittedName>
</protein>
<organism evidence="3 4">
    <name type="scientific">Mucor circinelloides f. lusitanicus</name>
    <name type="common">Mucor racemosus var. lusitanicus</name>
    <dbReference type="NCBI Taxonomy" id="29924"/>
    <lineage>
        <taxon>Eukaryota</taxon>
        <taxon>Fungi</taxon>
        <taxon>Fungi incertae sedis</taxon>
        <taxon>Mucoromycota</taxon>
        <taxon>Mucoromycotina</taxon>
        <taxon>Mucoromycetes</taxon>
        <taxon>Mucorales</taxon>
        <taxon>Mucorineae</taxon>
        <taxon>Mucoraceae</taxon>
        <taxon>Mucor</taxon>
    </lineage>
</organism>
<proteinExistence type="predicted"/>
<reference evidence="3 4" key="1">
    <citation type="submission" date="2019-09" db="EMBL/GenBank/DDBJ databases">
        <authorList>
            <consortium name="DOE Joint Genome Institute"/>
            <person name="Mondo S.J."/>
            <person name="Navarro-Mendoza M.I."/>
            <person name="Perez-Arques C."/>
            <person name="Panchal S."/>
            <person name="Nicolas F.E."/>
            <person name="Ganguly P."/>
            <person name="Pangilinan J."/>
            <person name="Grigoriev I."/>
            <person name="Heitman J."/>
            <person name="Sanya K."/>
            <person name="Garre V."/>
        </authorList>
    </citation>
    <scope>NUCLEOTIDE SEQUENCE [LARGE SCALE GENOMIC DNA]</scope>
    <source>
        <strain evidence="3 4">MU402</strain>
    </source>
</reference>
<feature type="region of interest" description="Disordered" evidence="1">
    <location>
        <begin position="174"/>
        <end position="198"/>
    </location>
</feature>
<comment type="caution">
    <text evidence="3">The sequence shown here is derived from an EMBL/GenBank/DDBJ whole genome shotgun (WGS) entry which is preliminary data.</text>
</comment>
<feature type="transmembrane region" description="Helical" evidence="2">
    <location>
        <begin position="38"/>
        <end position="60"/>
    </location>
</feature>
<feature type="compositionally biased region" description="Pro residues" evidence="1">
    <location>
        <begin position="177"/>
        <end position="198"/>
    </location>
</feature>